<gene>
    <name evidence="3" type="ordered locus">Daro_3655</name>
</gene>
<feature type="transmembrane region" description="Helical" evidence="1">
    <location>
        <begin position="12"/>
        <end position="32"/>
    </location>
</feature>
<sequence>MENLARSASPGGIVPLATGLMGWCPAYTLLGIKTCPTQK</sequence>
<name>Q479U7_DECAR</name>
<evidence type="ECO:0000259" key="2">
    <source>
        <dbReference type="Pfam" id="PF11127"/>
    </source>
</evidence>
<dbReference type="EMBL" id="CP000089">
    <property type="protein sequence ID" value="AAZ48384.1"/>
    <property type="molecule type" value="Genomic_DNA"/>
</dbReference>
<keyword evidence="1" id="KW-1133">Transmembrane helix</keyword>
<feature type="domain" description="Inner membrane protein YgaP-like transmembrane" evidence="2">
    <location>
        <begin position="11"/>
        <end position="38"/>
    </location>
</feature>
<protein>
    <recommendedName>
        <fullName evidence="2">Inner membrane protein YgaP-like transmembrane domain-containing protein</fullName>
    </recommendedName>
</protein>
<dbReference type="HOGENOM" id="CLU_3308387_0_0_4"/>
<dbReference type="OrthoDB" id="9804804at2"/>
<keyword evidence="1" id="KW-0812">Transmembrane</keyword>
<dbReference type="InterPro" id="IPR021309">
    <property type="entry name" value="YgaP-like_TM"/>
</dbReference>
<dbReference type="AlphaFoldDB" id="Q479U7"/>
<organism evidence="3">
    <name type="scientific">Dechloromonas aromatica (strain RCB)</name>
    <dbReference type="NCBI Taxonomy" id="159087"/>
    <lineage>
        <taxon>Bacteria</taxon>
        <taxon>Pseudomonadati</taxon>
        <taxon>Pseudomonadota</taxon>
        <taxon>Betaproteobacteria</taxon>
        <taxon>Rhodocyclales</taxon>
        <taxon>Azonexaceae</taxon>
        <taxon>Dechloromonas</taxon>
    </lineage>
</organism>
<evidence type="ECO:0000256" key="1">
    <source>
        <dbReference type="SAM" id="Phobius"/>
    </source>
</evidence>
<accession>Q479U7</accession>
<dbReference type="Pfam" id="PF11127">
    <property type="entry name" value="YgaP-like_TM"/>
    <property type="match status" value="1"/>
</dbReference>
<reference evidence="3" key="1">
    <citation type="submission" date="2005-08" db="EMBL/GenBank/DDBJ databases">
        <title>Complete sequence of Dechloromonas aromatica RCB.</title>
        <authorList>
            <person name="Salinero K.K."/>
            <person name="Copeland A."/>
            <person name="Lucas S."/>
            <person name="Lapidus A."/>
            <person name="Barry K."/>
            <person name="Detter J.C."/>
            <person name="Glavina T."/>
            <person name="Hammon N."/>
            <person name="Israni S."/>
            <person name="Pitluck S."/>
            <person name="Di Bartolo G."/>
            <person name="Trong S."/>
            <person name="Schmutz J."/>
            <person name="Larimer F."/>
            <person name="Land M."/>
            <person name="Ivanova N."/>
            <person name="Richardson P."/>
        </authorList>
    </citation>
    <scope>NUCLEOTIDE SEQUENCE</scope>
    <source>
        <strain evidence="3">RCB</strain>
    </source>
</reference>
<proteinExistence type="predicted"/>
<keyword evidence="1" id="KW-0472">Membrane</keyword>
<dbReference type="KEGG" id="dar:Daro_3655"/>
<evidence type="ECO:0000313" key="3">
    <source>
        <dbReference type="EMBL" id="AAZ48384.1"/>
    </source>
</evidence>